<dbReference type="RefSeq" id="WP_189008030.1">
    <property type="nucleotide sequence ID" value="NZ_BMOD01000033.1"/>
</dbReference>
<dbReference type="EMBL" id="BMOD01000033">
    <property type="protein sequence ID" value="GGJ55696.1"/>
    <property type="molecule type" value="Genomic_DNA"/>
</dbReference>
<evidence type="ECO:0000313" key="2">
    <source>
        <dbReference type="Proteomes" id="UP000632222"/>
    </source>
</evidence>
<name>A0ABQ2DF98_9DEIO</name>
<proteinExistence type="predicted"/>
<dbReference type="Proteomes" id="UP000632222">
    <property type="component" value="Unassembled WGS sequence"/>
</dbReference>
<organism evidence="1 2">
    <name type="scientific">Deinococcus roseus</name>
    <dbReference type="NCBI Taxonomy" id="392414"/>
    <lineage>
        <taxon>Bacteria</taxon>
        <taxon>Thermotogati</taxon>
        <taxon>Deinococcota</taxon>
        <taxon>Deinococci</taxon>
        <taxon>Deinococcales</taxon>
        <taxon>Deinococcaceae</taxon>
        <taxon>Deinococcus</taxon>
    </lineage>
</organism>
<evidence type="ECO:0000313" key="1">
    <source>
        <dbReference type="EMBL" id="GGJ55696.1"/>
    </source>
</evidence>
<comment type="caution">
    <text evidence="1">The sequence shown here is derived from an EMBL/GenBank/DDBJ whole genome shotgun (WGS) entry which is preliminary data.</text>
</comment>
<gene>
    <name evidence="1" type="ORF">GCM10008938_47350</name>
</gene>
<accession>A0ABQ2DF98</accession>
<reference evidence="2" key="1">
    <citation type="journal article" date="2019" name="Int. J. Syst. Evol. Microbiol.">
        <title>The Global Catalogue of Microorganisms (GCM) 10K type strain sequencing project: providing services to taxonomists for standard genome sequencing and annotation.</title>
        <authorList>
            <consortium name="The Broad Institute Genomics Platform"/>
            <consortium name="The Broad Institute Genome Sequencing Center for Infectious Disease"/>
            <person name="Wu L."/>
            <person name="Ma J."/>
        </authorList>
    </citation>
    <scope>NUCLEOTIDE SEQUENCE [LARGE SCALE GENOMIC DNA]</scope>
    <source>
        <strain evidence="2">JCM 14370</strain>
    </source>
</reference>
<protein>
    <submittedName>
        <fullName evidence="1">Uncharacterized protein</fullName>
    </submittedName>
</protein>
<sequence>MLTLAETLIFTPAPSRTETYQMFRDATDAWLEVPRKHLAELDLLKELSNKCHQYQSKVYVFWDVDLADFMQKAQAAAWTVLYETTQEKHPSHIRSMDIFQPLPEAPLHTDPFHYLSGTYRYLYKPTGAVGFTTIRTRDYAGLMHWHNFENPFWHYQLVSYDLQPLPEDPGQIWIHGYSRHT</sequence>
<keyword evidence="2" id="KW-1185">Reference proteome</keyword>